<proteinExistence type="predicted"/>
<keyword evidence="3" id="KW-1185">Reference proteome</keyword>
<comment type="caution">
    <text evidence="2">The sequence shown here is derived from an EMBL/GenBank/DDBJ whole genome shotgun (WGS) entry which is preliminary data.</text>
</comment>
<name>A0A5M3VU83_9ACTN</name>
<feature type="compositionally biased region" description="Polar residues" evidence="1">
    <location>
        <begin position="15"/>
        <end position="32"/>
    </location>
</feature>
<evidence type="ECO:0000256" key="1">
    <source>
        <dbReference type="SAM" id="MobiDB-lite"/>
    </source>
</evidence>
<feature type="region of interest" description="Disordered" evidence="1">
    <location>
        <begin position="1"/>
        <end position="35"/>
    </location>
</feature>
<gene>
    <name evidence="2" type="ORF">Acor_21470</name>
</gene>
<sequence length="64" mass="6695">MPAELGGKVELAQPDTASKSAPLTRSEISTGPSGFLTVPHHDSTADNGHLHTLPIGTTKLLVRH</sequence>
<dbReference type="Proteomes" id="UP000334990">
    <property type="component" value="Unassembled WGS sequence"/>
</dbReference>
<protein>
    <submittedName>
        <fullName evidence="2">Uncharacterized protein</fullName>
    </submittedName>
</protein>
<dbReference type="EMBL" id="BLAD01000043">
    <property type="protein sequence ID" value="GES00084.1"/>
    <property type="molecule type" value="Genomic_DNA"/>
</dbReference>
<organism evidence="2 3">
    <name type="scientific">Acrocarpospora corrugata</name>
    <dbReference type="NCBI Taxonomy" id="35763"/>
    <lineage>
        <taxon>Bacteria</taxon>
        <taxon>Bacillati</taxon>
        <taxon>Actinomycetota</taxon>
        <taxon>Actinomycetes</taxon>
        <taxon>Streptosporangiales</taxon>
        <taxon>Streptosporangiaceae</taxon>
        <taxon>Acrocarpospora</taxon>
    </lineage>
</organism>
<reference evidence="2 3" key="1">
    <citation type="submission" date="2019-10" db="EMBL/GenBank/DDBJ databases">
        <title>Whole genome shotgun sequence of Acrocarpospora corrugata NBRC 13972.</title>
        <authorList>
            <person name="Ichikawa N."/>
            <person name="Kimura A."/>
            <person name="Kitahashi Y."/>
            <person name="Komaki H."/>
            <person name="Oguchi A."/>
        </authorList>
    </citation>
    <scope>NUCLEOTIDE SEQUENCE [LARGE SCALE GENOMIC DNA]</scope>
    <source>
        <strain evidence="2 3">NBRC 13972</strain>
    </source>
</reference>
<accession>A0A5M3VU83</accession>
<evidence type="ECO:0000313" key="3">
    <source>
        <dbReference type="Proteomes" id="UP000334990"/>
    </source>
</evidence>
<dbReference type="AlphaFoldDB" id="A0A5M3VU83"/>
<evidence type="ECO:0000313" key="2">
    <source>
        <dbReference type="EMBL" id="GES00084.1"/>
    </source>
</evidence>